<dbReference type="GO" id="GO:0008170">
    <property type="term" value="F:N-methyltransferase activity"/>
    <property type="evidence" value="ECO:0007669"/>
    <property type="project" value="InterPro"/>
</dbReference>
<evidence type="ECO:0000256" key="1">
    <source>
        <dbReference type="ARBA" id="ARBA00011900"/>
    </source>
</evidence>
<keyword evidence="3 8" id="KW-0808">Transferase</keyword>
<keyword evidence="8" id="KW-0689">Ribosomal protein</keyword>
<dbReference type="InterPro" id="IPR029063">
    <property type="entry name" value="SAM-dependent_MTases_sf"/>
</dbReference>
<dbReference type="Gene3D" id="3.40.50.150">
    <property type="entry name" value="Vaccinia Virus protein VP39"/>
    <property type="match status" value="1"/>
</dbReference>
<dbReference type="EC" id="2.1.1.72" evidence="1"/>
<reference evidence="8" key="1">
    <citation type="submission" date="2019-03" db="EMBL/GenBank/DDBJ databases">
        <title>Single cell metagenomics reveals metabolic interactions within the superorganism composed of flagellate Streblomastix strix and complex community of Bacteroidetes bacteria on its surface.</title>
        <authorList>
            <person name="Treitli S.C."/>
            <person name="Kolisko M."/>
            <person name="Husnik F."/>
            <person name="Keeling P."/>
            <person name="Hampl V."/>
        </authorList>
    </citation>
    <scope>NUCLEOTIDE SEQUENCE</scope>
    <source>
        <strain evidence="8">STM</strain>
    </source>
</reference>
<dbReference type="PRINTS" id="PR00507">
    <property type="entry name" value="N12N6MTFRASE"/>
</dbReference>
<keyword evidence="5" id="KW-0680">Restriction system</keyword>
<comment type="caution">
    <text evidence="8">The sequence shown here is derived from an EMBL/GenBank/DDBJ whole genome shotgun (WGS) entry which is preliminary data.</text>
</comment>
<dbReference type="GO" id="GO:0009007">
    <property type="term" value="F:site-specific DNA-methyltransferase (adenine-specific) activity"/>
    <property type="evidence" value="ECO:0007669"/>
    <property type="project" value="UniProtKB-EC"/>
</dbReference>
<dbReference type="InterPro" id="IPR003356">
    <property type="entry name" value="DNA_methylase_A-5"/>
</dbReference>
<proteinExistence type="predicted"/>
<dbReference type="GO" id="GO:0005840">
    <property type="term" value="C:ribosome"/>
    <property type="evidence" value="ECO:0007669"/>
    <property type="project" value="UniProtKB-KW"/>
</dbReference>
<dbReference type="PANTHER" id="PTHR42933:SF1">
    <property type="entry name" value="SITE-SPECIFIC DNA-METHYLTRANSFERASE (ADENINE-SPECIFIC)"/>
    <property type="match status" value="1"/>
</dbReference>
<evidence type="ECO:0000256" key="3">
    <source>
        <dbReference type="ARBA" id="ARBA00022679"/>
    </source>
</evidence>
<evidence type="ECO:0000256" key="2">
    <source>
        <dbReference type="ARBA" id="ARBA00022603"/>
    </source>
</evidence>
<gene>
    <name evidence="8" type="ORF">EZS27_009687</name>
</gene>
<sequence length="344" mass="39092">MILKDKYYTPPSLANHLVSFINKKNVISIADFCVGEGELLKAAKEKWSNAKFYGTDISSDVVTLMKKFHQDWILGKCDFLNPKSRNQCPIFKQKFDVILLNPPFTCKGATIETIIIDDIRYNVSTAMAFFVEATKYLKEDGVMYAILPQSIAYSQKDEKIRNYLGEKYSLKIFEERNNQEFGKCTPNIILVSVNDKNLISQNNQAKQVNTGIRGMVLKRGNISMHKISEVKSSLSLIHSTNMHNGKIINLKYTVSNERSRIDGPALLIHRVGQPNIDKICIISQGKAYALSDCVIGITTNTINDCYLLKEIITDNWSDFSGLYKGTGAKYITIERLKYFFNLQY</sequence>
<dbReference type="InterPro" id="IPR002052">
    <property type="entry name" value="DNA_methylase_N6_adenine_CS"/>
</dbReference>
<dbReference type="EMBL" id="SNRY01000317">
    <property type="protein sequence ID" value="KAA6342579.1"/>
    <property type="molecule type" value="Genomic_DNA"/>
</dbReference>
<keyword evidence="4" id="KW-0949">S-adenosyl-L-methionine</keyword>
<keyword evidence="8" id="KW-0687">Ribonucleoprotein</keyword>
<dbReference type="PROSITE" id="PS00092">
    <property type="entry name" value="N6_MTASE"/>
    <property type="match status" value="1"/>
</dbReference>
<evidence type="ECO:0000256" key="6">
    <source>
        <dbReference type="ARBA" id="ARBA00047942"/>
    </source>
</evidence>
<dbReference type="CDD" id="cd02440">
    <property type="entry name" value="AdoMet_MTases"/>
    <property type="match status" value="1"/>
</dbReference>
<accession>A0A5J4S8U9</accession>
<dbReference type="GO" id="GO:0032259">
    <property type="term" value="P:methylation"/>
    <property type="evidence" value="ECO:0007669"/>
    <property type="project" value="UniProtKB-KW"/>
</dbReference>
<evidence type="ECO:0000256" key="4">
    <source>
        <dbReference type="ARBA" id="ARBA00022691"/>
    </source>
</evidence>
<evidence type="ECO:0000313" key="8">
    <source>
        <dbReference type="EMBL" id="KAA6342579.1"/>
    </source>
</evidence>
<evidence type="ECO:0000259" key="7">
    <source>
        <dbReference type="Pfam" id="PF02384"/>
    </source>
</evidence>
<dbReference type="SUPFAM" id="SSF53335">
    <property type="entry name" value="S-adenosyl-L-methionine-dependent methyltransferases"/>
    <property type="match status" value="1"/>
</dbReference>
<dbReference type="InterPro" id="IPR051537">
    <property type="entry name" value="DNA_Adenine_Mtase"/>
</dbReference>
<dbReference type="GO" id="GO:0009307">
    <property type="term" value="P:DNA restriction-modification system"/>
    <property type="evidence" value="ECO:0007669"/>
    <property type="project" value="UniProtKB-KW"/>
</dbReference>
<protein>
    <recommendedName>
        <fullName evidence="1">site-specific DNA-methyltransferase (adenine-specific)</fullName>
        <ecNumber evidence="1">2.1.1.72</ecNumber>
    </recommendedName>
</protein>
<dbReference type="PANTHER" id="PTHR42933">
    <property type="entry name" value="SLR6095 PROTEIN"/>
    <property type="match status" value="1"/>
</dbReference>
<feature type="domain" description="DNA methylase adenine-specific" evidence="7">
    <location>
        <begin position="6"/>
        <end position="170"/>
    </location>
</feature>
<dbReference type="Pfam" id="PF02384">
    <property type="entry name" value="N6_Mtase"/>
    <property type="match status" value="1"/>
</dbReference>
<comment type="catalytic activity">
    <reaction evidence="6">
        <text>a 2'-deoxyadenosine in DNA + S-adenosyl-L-methionine = an N(6)-methyl-2'-deoxyadenosine in DNA + S-adenosyl-L-homocysteine + H(+)</text>
        <dbReference type="Rhea" id="RHEA:15197"/>
        <dbReference type="Rhea" id="RHEA-COMP:12418"/>
        <dbReference type="Rhea" id="RHEA-COMP:12419"/>
        <dbReference type="ChEBI" id="CHEBI:15378"/>
        <dbReference type="ChEBI" id="CHEBI:57856"/>
        <dbReference type="ChEBI" id="CHEBI:59789"/>
        <dbReference type="ChEBI" id="CHEBI:90615"/>
        <dbReference type="ChEBI" id="CHEBI:90616"/>
        <dbReference type="EC" id="2.1.1.72"/>
    </reaction>
</comment>
<dbReference type="GO" id="GO:0003677">
    <property type="term" value="F:DNA binding"/>
    <property type="evidence" value="ECO:0007669"/>
    <property type="project" value="InterPro"/>
</dbReference>
<dbReference type="SUPFAM" id="SSF116734">
    <property type="entry name" value="DNA methylase specificity domain"/>
    <property type="match status" value="1"/>
</dbReference>
<evidence type="ECO:0000256" key="5">
    <source>
        <dbReference type="ARBA" id="ARBA00022747"/>
    </source>
</evidence>
<organism evidence="8">
    <name type="scientific">termite gut metagenome</name>
    <dbReference type="NCBI Taxonomy" id="433724"/>
    <lineage>
        <taxon>unclassified sequences</taxon>
        <taxon>metagenomes</taxon>
        <taxon>organismal metagenomes</taxon>
    </lineage>
</organism>
<keyword evidence="2 8" id="KW-0489">Methyltransferase</keyword>
<dbReference type="AlphaFoldDB" id="A0A5J4S8U9"/>
<name>A0A5J4S8U9_9ZZZZ</name>